<evidence type="ECO:0000313" key="12">
    <source>
        <dbReference type="EMBL" id="CBA12006.1"/>
    </source>
</evidence>
<dbReference type="GO" id="GO:0003677">
    <property type="term" value="F:DNA binding"/>
    <property type="evidence" value="ECO:0007669"/>
    <property type="project" value="UniProtKB-KW"/>
</dbReference>
<keyword evidence="5 8" id="KW-0804">Transcription</keyword>
<dbReference type="FunFam" id="2.30.30.1040:FF:000001">
    <property type="entry name" value="Auxin response factor"/>
    <property type="match status" value="1"/>
</dbReference>
<keyword evidence="3 8" id="KW-0805">Transcription regulation</keyword>
<evidence type="ECO:0000256" key="4">
    <source>
        <dbReference type="ARBA" id="ARBA00023125"/>
    </source>
</evidence>
<dbReference type="AlphaFoldDB" id="E1UHY0"/>
<dbReference type="InterPro" id="IPR003340">
    <property type="entry name" value="B3_DNA-bd"/>
</dbReference>
<dbReference type="Pfam" id="PF06507">
    <property type="entry name" value="ARF_AD"/>
    <property type="match status" value="1"/>
</dbReference>
<keyword evidence="4 8" id="KW-0238">DNA-binding</keyword>
<evidence type="ECO:0000256" key="1">
    <source>
        <dbReference type="ARBA" id="ARBA00004123"/>
    </source>
</evidence>
<name>E1UHY0_CYCRU</name>
<dbReference type="EMBL" id="FN433182">
    <property type="protein sequence ID" value="CBA12006.1"/>
    <property type="molecule type" value="mRNA"/>
</dbReference>
<evidence type="ECO:0000256" key="9">
    <source>
        <dbReference type="SAM" id="MobiDB-lite"/>
    </source>
</evidence>
<evidence type="ECO:0000256" key="2">
    <source>
        <dbReference type="ARBA" id="ARBA00007853"/>
    </source>
</evidence>
<keyword evidence="6 8" id="KW-0539">Nucleus</keyword>
<dbReference type="Pfam" id="PF02309">
    <property type="entry name" value="AUX_IAA"/>
    <property type="match status" value="1"/>
</dbReference>
<dbReference type="InterPro" id="IPR015300">
    <property type="entry name" value="DNA-bd_pseudobarrel_sf"/>
</dbReference>
<dbReference type="SMART" id="SM01019">
    <property type="entry name" value="B3"/>
    <property type="match status" value="1"/>
</dbReference>
<evidence type="ECO:0000256" key="3">
    <source>
        <dbReference type="ARBA" id="ARBA00023015"/>
    </source>
</evidence>
<evidence type="ECO:0000256" key="8">
    <source>
        <dbReference type="RuleBase" id="RU004561"/>
    </source>
</evidence>
<dbReference type="PROSITE" id="PS50863">
    <property type="entry name" value="B3"/>
    <property type="match status" value="1"/>
</dbReference>
<organism evidence="12">
    <name type="scientific">Cycas rumphii</name>
    <name type="common">Cycad</name>
    <name type="synonym">Cycas celebica</name>
    <dbReference type="NCBI Taxonomy" id="58031"/>
    <lineage>
        <taxon>Eukaryota</taxon>
        <taxon>Viridiplantae</taxon>
        <taxon>Streptophyta</taxon>
        <taxon>Embryophyta</taxon>
        <taxon>Tracheophyta</taxon>
        <taxon>Spermatophyta</taxon>
        <taxon>Cycadidae</taxon>
        <taxon>Cycadales</taxon>
        <taxon>Cycadaceae</taxon>
        <taxon>Cycas</taxon>
    </lineage>
</organism>
<evidence type="ECO:0000259" key="10">
    <source>
        <dbReference type="PROSITE" id="PS50863"/>
    </source>
</evidence>
<dbReference type="PANTHER" id="PTHR31384:SF1">
    <property type="entry name" value="AUXIN RESPONSE FACTOR 9"/>
    <property type="match status" value="1"/>
</dbReference>
<dbReference type="PANTHER" id="PTHR31384">
    <property type="entry name" value="AUXIN RESPONSE FACTOR 4-RELATED"/>
    <property type="match status" value="1"/>
</dbReference>
<dbReference type="GO" id="GO:0006355">
    <property type="term" value="P:regulation of DNA-templated transcription"/>
    <property type="evidence" value="ECO:0007669"/>
    <property type="project" value="InterPro"/>
</dbReference>
<dbReference type="InterPro" id="IPR053793">
    <property type="entry name" value="PB1-like"/>
</dbReference>
<dbReference type="Gene3D" id="2.40.330.10">
    <property type="entry name" value="DNA-binding pseudobarrel domain"/>
    <property type="match status" value="1"/>
</dbReference>
<accession>E1UHY0</accession>
<protein>
    <recommendedName>
        <fullName evidence="8">Auxin response factor</fullName>
    </recommendedName>
</protein>
<feature type="non-terminal residue" evidence="12">
    <location>
        <position position="1"/>
    </location>
</feature>
<dbReference type="GO" id="GO:0005634">
    <property type="term" value="C:nucleus"/>
    <property type="evidence" value="ECO:0007669"/>
    <property type="project" value="UniProtKB-SubCell"/>
</dbReference>
<dbReference type="SUPFAM" id="SSF54277">
    <property type="entry name" value="CAD &amp; PB1 domains"/>
    <property type="match status" value="1"/>
</dbReference>
<dbReference type="SUPFAM" id="SSF101936">
    <property type="entry name" value="DNA-binding pseudobarrel domain"/>
    <property type="match status" value="1"/>
</dbReference>
<proteinExistence type="evidence at transcript level"/>
<evidence type="ECO:0000259" key="11">
    <source>
        <dbReference type="PROSITE" id="PS51745"/>
    </source>
</evidence>
<dbReference type="Gene3D" id="2.30.30.1040">
    <property type="match status" value="1"/>
</dbReference>
<dbReference type="Pfam" id="PF02362">
    <property type="entry name" value="B3"/>
    <property type="match status" value="1"/>
</dbReference>
<reference evidence="12" key="1">
    <citation type="journal article" date="2013" name="Mol. Biol. Evol.">
        <title>Evolution of the ARF Gene Family in Land Plants: Old Domains, New Tricks.</title>
        <authorList>
            <person name="Finet C."/>
            <person name="Berne-Dedieu A."/>
            <person name="Scutt C.P."/>
            <person name="Marletaz F."/>
        </authorList>
    </citation>
    <scope>NUCLEOTIDE SEQUENCE</scope>
    <source>
        <tissue evidence="12">Sporophyll with ovules detached</tissue>
    </source>
</reference>
<comment type="similarity">
    <text evidence="2 8">Belongs to the ARF family.</text>
</comment>
<dbReference type="FunFam" id="2.40.330.10:FF:000001">
    <property type="entry name" value="Auxin response factor"/>
    <property type="match status" value="1"/>
</dbReference>
<dbReference type="GO" id="GO:0009734">
    <property type="term" value="P:auxin-activated signaling pathway"/>
    <property type="evidence" value="ECO:0007669"/>
    <property type="project" value="UniProtKB-KW"/>
</dbReference>
<dbReference type="InterPro" id="IPR033389">
    <property type="entry name" value="AUX/IAA_dom"/>
</dbReference>
<dbReference type="InterPro" id="IPR044835">
    <property type="entry name" value="ARF_plant"/>
</dbReference>
<sequence>EVLETSHPPHPRSGACSFCKTLTASDTSTHGGFSVLRRHADECLPPLDMNQQPPAQELVAKDLHGVGWHFRHIFRGQPRRHLLTTGWSVFVSSKRLIAGDAFIFLRGKNGELRVGVRRAMRQQNNVSSSVISSHSMHLGVVATASHAVSTHTMFTVYYKPRTSPSGFIIPYEKYMEAMNNNFSVGMRFKMRFEGEEAPEQRFIGTIIGTGDSDPVRWPGSKWRSLKVQWDEISVVARPERVSPWEIELIATAAALSPLPVSRNKRPRENLLPSSPILSILGSFKEDSMNFTQAHKFSRVLQGQEVKTRARTFGENQADSAGKPSFWGLRHYQNPILSEPKLDDIKSVGMASQRRLGLENWTTLLKPDSAYSETFIGLNGIGEMPEFCGPFSYEALENAQHLKLPMNNFQHQDDGIFDASGARSQLSRPWPMPFSSNLQEMSESNLKLPAATSSLLQKQSGSESMVALNSFTLHTNRGVGKSQGNWFVSLSSPSRLEVSGASRPGNFDRNGMRKMPAVNLGVLAQQKNGPACEIATDTEMGPTAPSANNCKLFGFQLVDNSVVSESTTPVIIGSVTGEDMQAAVHAPRENLSQPAELDQQSEPSKTSKSDPPTSSCEREKWSQRSSKETQFRAESNSFRSHTKVQKQGSAFGRAVDLMKFEGYPEFIHELEQMFNIEGELEDPRKGWLVVYTDNEGDMMLVGDHPWQEFLHPINREFCRIAHKIYIYTREEVEKMTPWQTLDGKKIEGRSVDGPVIRETSKCCDCQDSLIPTATAG</sequence>
<dbReference type="PROSITE" id="PS51745">
    <property type="entry name" value="PB1"/>
    <property type="match status" value="1"/>
</dbReference>
<comment type="subunit">
    <text evidence="8">Homodimers and heterodimers.</text>
</comment>
<gene>
    <name evidence="12" type="primary">1</name>
    <name evidence="12" type="synonym">9</name>
    <name evidence="12" type="synonym">arf2</name>
</gene>
<dbReference type="CDD" id="cd10017">
    <property type="entry name" value="B3_DNA"/>
    <property type="match status" value="1"/>
</dbReference>
<evidence type="ECO:0000256" key="6">
    <source>
        <dbReference type="ARBA" id="ARBA00023242"/>
    </source>
</evidence>
<dbReference type="InterPro" id="IPR010525">
    <property type="entry name" value="ARF_dom"/>
</dbReference>
<comment type="subcellular location">
    <subcellularLocation>
        <location evidence="1 8">Nucleus</location>
    </subcellularLocation>
</comment>
<comment type="function">
    <text evidence="8">Auxin response factors (ARFs) are transcriptional factors that bind specifically to the DNA sequence 5'-TGTCTC-3' found in the auxin-responsive promoter elements (AuxREs).</text>
</comment>
<keyword evidence="7 8" id="KW-0927">Auxin signaling pathway</keyword>
<feature type="region of interest" description="Disordered" evidence="9">
    <location>
        <begin position="587"/>
        <end position="644"/>
    </location>
</feature>
<feature type="compositionally biased region" description="Basic and acidic residues" evidence="9">
    <location>
        <begin position="615"/>
        <end position="630"/>
    </location>
</feature>
<feature type="compositionally biased region" description="Low complexity" evidence="9">
    <location>
        <begin position="600"/>
        <end position="614"/>
    </location>
</feature>
<evidence type="ECO:0000256" key="7">
    <source>
        <dbReference type="ARBA" id="ARBA00023294"/>
    </source>
</evidence>
<dbReference type="Gene3D" id="3.10.20.90">
    <property type="entry name" value="Phosphatidylinositol 3-kinase Catalytic Subunit, Chain A, domain 1"/>
    <property type="match status" value="1"/>
</dbReference>
<feature type="domain" description="PB1" evidence="11">
    <location>
        <begin position="638"/>
        <end position="720"/>
    </location>
</feature>
<evidence type="ECO:0000256" key="5">
    <source>
        <dbReference type="ARBA" id="ARBA00023163"/>
    </source>
</evidence>
<feature type="domain" description="TF-B3" evidence="10">
    <location>
        <begin position="18"/>
        <end position="120"/>
    </location>
</feature>